<dbReference type="InterPro" id="IPR010982">
    <property type="entry name" value="Lambda_DNA-bd_dom_sf"/>
</dbReference>
<dbReference type="SMART" id="SM00530">
    <property type="entry name" value="HTH_XRE"/>
    <property type="match status" value="1"/>
</dbReference>
<feature type="domain" description="HTH cro/C1-type" evidence="2">
    <location>
        <begin position="8"/>
        <end position="63"/>
    </location>
</feature>
<evidence type="ECO:0000256" key="1">
    <source>
        <dbReference type="SAM" id="MobiDB-lite"/>
    </source>
</evidence>
<protein>
    <submittedName>
        <fullName evidence="3">Transcriptional regulator with XRE-family HTH domain</fullName>
    </submittedName>
    <submittedName>
        <fullName evidence="4">XRE family transcriptional regulator</fullName>
    </submittedName>
</protein>
<reference evidence="4 5" key="1">
    <citation type="submission" date="2019-02" db="EMBL/GenBank/DDBJ databases">
        <title>WGS of Pseudoxanthomonas species novum from clinical isolates.</title>
        <authorList>
            <person name="Bernier A.-M."/>
            <person name="Bernard K."/>
            <person name="Vachon A."/>
        </authorList>
    </citation>
    <scope>NUCLEOTIDE SEQUENCE [LARGE SCALE GENOMIC DNA]</scope>
    <source>
        <strain evidence="4 5">NML130969</strain>
    </source>
</reference>
<evidence type="ECO:0000313" key="3">
    <source>
        <dbReference type="EMBL" id="MDQ1121158.1"/>
    </source>
</evidence>
<organism evidence="4 5">
    <name type="scientific">Pseudoxanthomonas winnipegensis</name>
    <dbReference type="NCBI Taxonomy" id="2480810"/>
    <lineage>
        <taxon>Bacteria</taxon>
        <taxon>Pseudomonadati</taxon>
        <taxon>Pseudomonadota</taxon>
        <taxon>Gammaproteobacteria</taxon>
        <taxon>Lysobacterales</taxon>
        <taxon>Lysobacteraceae</taxon>
        <taxon>Pseudoxanthomonas</taxon>
    </lineage>
</organism>
<name>A0A4Q8LWD9_9GAMM</name>
<dbReference type="Proteomes" id="UP001234354">
    <property type="component" value="Unassembled WGS sequence"/>
</dbReference>
<dbReference type="SUPFAM" id="SSF47413">
    <property type="entry name" value="lambda repressor-like DNA-binding domains"/>
    <property type="match status" value="1"/>
</dbReference>
<dbReference type="AlphaFoldDB" id="A0A4Q8LWD9"/>
<dbReference type="GO" id="GO:0003677">
    <property type="term" value="F:DNA binding"/>
    <property type="evidence" value="ECO:0007669"/>
    <property type="project" value="InterPro"/>
</dbReference>
<accession>A0A4Q8LWD9</accession>
<feature type="compositionally biased region" description="Low complexity" evidence="1">
    <location>
        <begin position="73"/>
        <end position="83"/>
    </location>
</feature>
<feature type="region of interest" description="Disordered" evidence="1">
    <location>
        <begin position="70"/>
        <end position="91"/>
    </location>
</feature>
<comment type="caution">
    <text evidence="4">The sequence shown here is derived from an EMBL/GenBank/DDBJ whole genome shotgun (WGS) entry which is preliminary data.</text>
</comment>
<evidence type="ECO:0000313" key="5">
    <source>
        <dbReference type="Proteomes" id="UP000294164"/>
    </source>
</evidence>
<dbReference type="CDD" id="cd00093">
    <property type="entry name" value="HTH_XRE"/>
    <property type="match status" value="1"/>
</dbReference>
<proteinExistence type="predicted"/>
<dbReference type="InterPro" id="IPR001387">
    <property type="entry name" value="Cro/C1-type_HTH"/>
</dbReference>
<dbReference type="Gene3D" id="1.10.260.40">
    <property type="entry name" value="lambda repressor-like DNA-binding domains"/>
    <property type="match status" value="1"/>
</dbReference>
<dbReference type="Pfam" id="PF01381">
    <property type="entry name" value="HTH_3"/>
    <property type="match status" value="1"/>
</dbReference>
<evidence type="ECO:0000313" key="4">
    <source>
        <dbReference type="EMBL" id="TAA36347.1"/>
    </source>
</evidence>
<sequence>MHVMADRIRQARRLKTLSQTQLAEQVGVQRSAVAQWERVGGTHPSVEHLAQIAVITQVLFEWLATGRGPMTSEATQAEAAPGAPTTPPAERLARDEVETHVLQLIRRLSPHRRSDACDLLRSMVG</sequence>
<dbReference type="OrthoDB" id="9772064at2"/>
<gene>
    <name evidence="4" type="ORF">EA655_19690</name>
    <name evidence="3" type="ORF">QE383_003466</name>
</gene>
<dbReference type="EMBL" id="SHMG01000016">
    <property type="protein sequence ID" value="TAA36347.1"/>
    <property type="molecule type" value="Genomic_DNA"/>
</dbReference>
<dbReference type="EMBL" id="JAUTBB010000001">
    <property type="protein sequence ID" value="MDQ1121158.1"/>
    <property type="molecule type" value="Genomic_DNA"/>
</dbReference>
<dbReference type="Proteomes" id="UP000294164">
    <property type="component" value="Unassembled WGS sequence"/>
</dbReference>
<dbReference type="PROSITE" id="PS50943">
    <property type="entry name" value="HTH_CROC1"/>
    <property type="match status" value="1"/>
</dbReference>
<reference evidence="3" key="2">
    <citation type="submission" date="2023-07" db="EMBL/GenBank/DDBJ databases">
        <title>Functional and genomic diversity of the sorghum phyllosphere microbiome.</title>
        <authorList>
            <person name="Shade A."/>
        </authorList>
    </citation>
    <scope>NUCLEOTIDE SEQUENCE</scope>
    <source>
        <strain evidence="3">SORGH_AS_0908</strain>
    </source>
</reference>
<evidence type="ECO:0000259" key="2">
    <source>
        <dbReference type="PROSITE" id="PS50943"/>
    </source>
</evidence>